<dbReference type="InterPro" id="IPR050545">
    <property type="entry name" value="Mycobact_MmpL"/>
</dbReference>
<evidence type="ECO:0000313" key="9">
    <source>
        <dbReference type="Proteomes" id="UP000245533"/>
    </source>
</evidence>
<dbReference type="GO" id="GO:0005886">
    <property type="term" value="C:plasma membrane"/>
    <property type="evidence" value="ECO:0007669"/>
    <property type="project" value="UniProtKB-SubCell"/>
</dbReference>
<feature type="transmembrane region" description="Helical" evidence="6">
    <location>
        <begin position="688"/>
        <end position="705"/>
    </location>
</feature>
<evidence type="ECO:0000256" key="4">
    <source>
        <dbReference type="ARBA" id="ARBA00022989"/>
    </source>
</evidence>
<protein>
    <submittedName>
        <fullName evidence="8">Transporter</fullName>
    </submittedName>
</protein>
<proteinExistence type="predicted"/>
<accession>A0A316TPK6</accession>
<dbReference type="OrthoDB" id="9809027at2"/>
<evidence type="ECO:0000256" key="3">
    <source>
        <dbReference type="ARBA" id="ARBA00022692"/>
    </source>
</evidence>
<feature type="transmembrane region" description="Helical" evidence="6">
    <location>
        <begin position="405"/>
        <end position="424"/>
    </location>
</feature>
<feature type="transmembrane region" description="Helical" evidence="6">
    <location>
        <begin position="811"/>
        <end position="831"/>
    </location>
</feature>
<dbReference type="PANTHER" id="PTHR33406:SF13">
    <property type="entry name" value="MEMBRANE PROTEIN YDFJ"/>
    <property type="match status" value="1"/>
</dbReference>
<dbReference type="PANTHER" id="PTHR33406">
    <property type="entry name" value="MEMBRANE PROTEIN MJ1562-RELATED"/>
    <property type="match status" value="1"/>
</dbReference>
<feature type="transmembrane region" description="Helical" evidence="6">
    <location>
        <begin position="21"/>
        <end position="39"/>
    </location>
</feature>
<keyword evidence="2" id="KW-1003">Cell membrane</keyword>
<keyword evidence="4 6" id="KW-1133">Transmembrane helix</keyword>
<feature type="transmembrane region" description="Helical" evidence="6">
    <location>
        <begin position="331"/>
        <end position="353"/>
    </location>
</feature>
<name>A0A316TPK6_9BACT</name>
<evidence type="ECO:0000256" key="6">
    <source>
        <dbReference type="SAM" id="Phobius"/>
    </source>
</evidence>
<keyword evidence="3 6" id="KW-0812">Transmembrane</keyword>
<comment type="subcellular location">
    <subcellularLocation>
        <location evidence="1">Cell membrane</location>
        <topology evidence="1">Multi-pass membrane protein</topology>
    </subcellularLocation>
</comment>
<organism evidence="8 9">
    <name type="scientific">Rhodohalobacter mucosus</name>
    <dbReference type="NCBI Taxonomy" id="2079485"/>
    <lineage>
        <taxon>Bacteria</taxon>
        <taxon>Pseudomonadati</taxon>
        <taxon>Balneolota</taxon>
        <taxon>Balneolia</taxon>
        <taxon>Balneolales</taxon>
        <taxon>Balneolaceae</taxon>
        <taxon>Rhodohalobacter</taxon>
    </lineage>
</organism>
<evidence type="ECO:0000256" key="5">
    <source>
        <dbReference type="ARBA" id="ARBA00023136"/>
    </source>
</evidence>
<feature type="transmembrane region" description="Helical" evidence="6">
    <location>
        <begin position="782"/>
        <end position="799"/>
    </location>
</feature>
<feature type="transmembrane region" description="Helical" evidence="6">
    <location>
        <begin position="466"/>
        <end position="486"/>
    </location>
</feature>
<feature type="transmembrane region" description="Helical" evidence="6">
    <location>
        <begin position="260"/>
        <end position="277"/>
    </location>
</feature>
<keyword evidence="5 6" id="KW-0472">Membrane</keyword>
<keyword evidence="9" id="KW-1185">Reference proteome</keyword>
<evidence type="ECO:0000256" key="2">
    <source>
        <dbReference type="ARBA" id="ARBA00022475"/>
    </source>
</evidence>
<gene>
    <name evidence="8" type="ORF">DDZ15_08430</name>
</gene>
<evidence type="ECO:0000259" key="7">
    <source>
        <dbReference type="PROSITE" id="PS50156"/>
    </source>
</evidence>
<reference evidence="8 9" key="1">
    <citation type="submission" date="2018-05" db="EMBL/GenBank/DDBJ databases">
        <title>Rhodohalobacter halophilus gen. nov., sp. nov., a moderately halophilic member of the family Balneolaceae.</title>
        <authorList>
            <person name="Liu Z.-W."/>
        </authorList>
    </citation>
    <scope>NUCLEOTIDE SEQUENCE [LARGE SCALE GENOMIC DNA]</scope>
    <source>
        <strain evidence="8 9">8A47</strain>
    </source>
</reference>
<dbReference type="InterPro" id="IPR000731">
    <property type="entry name" value="SSD"/>
</dbReference>
<sequence length="860" mass="96032">MFDKLFHNENPIIRFCLRNPGTVVLAGVLLAAAGLYLALNLRIDTDYSKLIPEEYPSVQSLERLREQVGATNEAAVILQGSSFDQKRAFAVQLIPEAMALTERGSDTPYFSRYEFRKETEFLKSHALWLATDNELRIIEEYLEEKTELARLQANPFYFELEDDSDRADSLGSEIEKTYEDLIGSEYPVSEDSLNMAVRFYPIGPQTDVEYIRELYEDLDKVTSSLMARFGDEDLRYLLAGRLLRNLVEIDAIYSDVRQSFAAGSMMLMMLVLFYFFYRNMRLRTPQRALSRQFAISLARMPATAVIIFLPLVLSLCWTFGVAWLTIGTLNIMTSTLILLLFGMGIDFGIHFFARFSEEREAGKPTPEAILITFRTTGRAIAAVGITTAAGFFILMLADFRGFSEFGAISGIGILFSIAAMNFLLPSLILTLEKSHLLPDLYSGGVPHRLKKLSENGLQKKNGTMTLAATGILSLAVVAASLSLWFAPGVGFEYDFGKLHPEYESYNRVAREAHKVYSDRKTRNAAYIVAESPHHAIELSRVLRERMKADTISPTIQSVEVLQDRYPFTESGQKEKRRRIQNIRDMLKDPFLSRSDTEHYRQLQRAASSEELPPLREIPDFILEPFTSADGTIGNLVIIYPGVGLSDGRNSMDFADDLSGITLNDGTVYHAASTSIVASDMLRLMIEEAPRMIALTLTFIILVKLIIFRSFLWMAIALIPLITGFLWLFGVMELAGWKLNFYNIVVMPTLLGIGDDSGIHLVHRYLEEGRGSILKVVRSTGEHVTVSALTTMLGFAGLLFSSHPGMRTIGELAVTGIGLLLLASLVVLPSALQVLEAITGGHGGSTPQPVEKKREEPIESK</sequence>
<dbReference type="Pfam" id="PF03176">
    <property type="entry name" value="MMPL"/>
    <property type="match status" value="2"/>
</dbReference>
<feature type="transmembrane region" description="Helical" evidence="6">
    <location>
        <begin position="710"/>
        <end position="728"/>
    </location>
</feature>
<evidence type="ECO:0000313" key="8">
    <source>
        <dbReference type="EMBL" id="PWN06537.1"/>
    </source>
</evidence>
<dbReference type="EMBL" id="QGGB01000006">
    <property type="protein sequence ID" value="PWN06537.1"/>
    <property type="molecule type" value="Genomic_DNA"/>
</dbReference>
<dbReference type="PROSITE" id="PS50156">
    <property type="entry name" value="SSD"/>
    <property type="match status" value="1"/>
</dbReference>
<feature type="transmembrane region" description="Helical" evidence="6">
    <location>
        <begin position="298"/>
        <end position="325"/>
    </location>
</feature>
<evidence type="ECO:0000256" key="1">
    <source>
        <dbReference type="ARBA" id="ARBA00004651"/>
    </source>
</evidence>
<dbReference type="AlphaFoldDB" id="A0A316TPK6"/>
<dbReference type="InterPro" id="IPR004869">
    <property type="entry name" value="MMPL_dom"/>
</dbReference>
<dbReference type="Proteomes" id="UP000245533">
    <property type="component" value="Unassembled WGS sequence"/>
</dbReference>
<dbReference type="SUPFAM" id="SSF82866">
    <property type="entry name" value="Multidrug efflux transporter AcrB transmembrane domain"/>
    <property type="match status" value="2"/>
</dbReference>
<feature type="domain" description="SSD" evidence="7">
    <location>
        <begin position="258"/>
        <end position="430"/>
    </location>
</feature>
<dbReference type="Gene3D" id="1.20.1640.10">
    <property type="entry name" value="Multidrug efflux transporter AcrB transmembrane domain"/>
    <property type="match status" value="2"/>
</dbReference>
<feature type="transmembrane region" description="Helical" evidence="6">
    <location>
        <begin position="379"/>
        <end position="399"/>
    </location>
</feature>
<comment type="caution">
    <text evidence="8">The sequence shown here is derived from an EMBL/GenBank/DDBJ whole genome shotgun (WGS) entry which is preliminary data.</text>
</comment>
<dbReference type="RefSeq" id="WP_109646652.1">
    <property type="nucleotide sequence ID" value="NZ_QGGB01000006.1"/>
</dbReference>